<feature type="domain" description="Cation/H+ exchanger transmembrane" evidence="6">
    <location>
        <begin position="10"/>
        <end position="384"/>
    </location>
</feature>
<reference evidence="8" key="1">
    <citation type="journal article" date="2019" name="Int. J. Syst. Evol. Microbiol.">
        <title>The Global Catalogue of Microorganisms (GCM) 10K type strain sequencing project: providing services to taxonomists for standard genome sequencing and annotation.</title>
        <authorList>
            <consortium name="The Broad Institute Genomics Platform"/>
            <consortium name="The Broad Institute Genome Sequencing Center for Infectious Disease"/>
            <person name="Wu L."/>
            <person name="Ma J."/>
        </authorList>
    </citation>
    <scope>NUCLEOTIDE SEQUENCE [LARGE SCALE GENOMIC DNA]</scope>
    <source>
        <strain evidence="8">DT43</strain>
    </source>
</reference>
<feature type="transmembrane region" description="Helical" evidence="5">
    <location>
        <begin position="366"/>
        <end position="386"/>
    </location>
</feature>
<feature type="transmembrane region" description="Helical" evidence="5">
    <location>
        <begin position="279"/>
        <end position="298"/>
    </location>
</feature>
<accession>A0ABW0UHA5</accession>
<dbReference type="Proteomes" id="UP001596110">
    <property type="component" value="Unassembled WGS sequence"/>
</dbReference>
<dbReference type="RefSeq" id="WP_156805621.1">
    <property type="nucleotide sequence ID" value="NZ_JBHSOJ010000031.1"/>
</dbReference>
<evidence type="ECO:0000256" key="3">
    <source>
        <dbReference type="ARBA" id="ARBA00022989"/>
    </source>
</evidence>
<evidence type="ECO:0000259" key="6">
    <source>
        <dbReference type="Pfam" id="PF00999"/>
    </source>
</evidence>
<sequence length="397" mass="42725">MLLSLAFIFFAAISSSLLFEKVKLPKIIGLLLAGILIGPYFFNVIDDSILENSVDIRKIALVIILIKAGLTIKISDFKTIGWVAVLMAFVPACIELLAYILLAPIMFDISYSEAALMGSVMAAVSPAVVVPRMVALIEQNIGTEKRIPQLILAGASLDDIVVIVLFTSFLGVVQSGNFRILTLLDIPISIISSVIIGLMLGIVFVNMLKDIHRFGSLPAAYRCLLLLSFAFIPMAIEAKFSHVLPFSGLLSVLVMVIQMSRGMSENVVNHFSRFFSNTWIIGEILLFICVGAIVDVRYVGEAGLAAVILIFLTLIIRAFAVFICVSGTGFTFREKVFCVIAYLPKATVQAAIGGIPLAVGLSSGKLILSIAVLGILITAPLGAILLDRFGRTLLTGK</sequence>
<feature type="transmembrane region" description="Helical" evidence="5">
    <location>
        <begin position="114"/>
        <end position="137"/>
    </location>
</feature>
<keyword evidence="2 5" id="KW-0812">Transmembrane</keyword>
<feature type="transmembrane region" description="Helical" evidence="5">
    <location>
        <begin position="219"/>
        <end position="236"/>
    </location>
</feature>
<dbReference type="EMBL" id="JBHSOJ010000031">
    <property type="protein sequence ID" value="MFC5631982.1"/>
    <property type="molecule type" value="Genomic_DNA"/>
</dbReference>
<comment type="caution">
    <text evidence="7">The sequence shown here is derived from an EMBL/GenBank/DDBJ whole genome shotgun (WGS) entry which is preliminary data.</text>
</comment>
<feature type="transmembrane region" description="Helical" evidence="5">
    <location>
        <begin position="80"/>
        <end position="102"/>
    </location>
</feature>
<evidence type="ECO:0000313" key="8">
    <source>
        <dbReference type="Proteomes" id="UP001596110"/>
    </source>
</evidence>
<evidence type="ECO:0000256" key="2">
    <source>
        <dbReference type="ARBA" id="ARBA00022692"/>
    </source>
</evidence>
<feature type="transmembrane region" description="Helical" evidence="5">
    <location>
        <begin position="28"/>
        <end position="45"/>
    </location>
</feature>
<protein>
    <submittedName>
        <fullName evidence="7">Cation:proton antiporter</fullName>
    </submittedName>
</protein>
<dbReference type="Gene3D" id="1.20.1530.20">
    <property type="match status" value="1"/>
</dbReference>
<gene>
    <name evidence="7" type="ORF">ACFPQ3_10615</name>
</gene>
<dbReference type="Pfam" id="PF00999">
    <property type="entry name" value="Na_H_Exchanger"/>
    <property type="match status" value="1"/>
</dbReference>
<name>A0ABW0UHA5_9STRE</name>
<feature type="transmembrane region" description="Helical" evidence="5">
    <location>
        <begin position="337"/>
        <end position="360"/>
    </location>
</feature>
<feature type="transmembrane region" description="Helical" evidence="5">
    <location>
        <begin position="186"/>
        <end position="207"/>
    </location>
</feature>
<dbReference type="InterPro" id="IPR051843">
    <property type="entry name" value="CPA1_transporter"/>
</dbReference>
<dbReference type="InterPro" id="IPR006153">
    <property type="entry name" value="Cation/H_exchanger_TM"/>
</dbReference>
<feature type="transmembrane region" description="Helical" evidence="5">
    <location>
        <begin position="304"/>
        <end position="325"/>
    </location>
</feature>
<evidence type="ECO:0000256" key="5">
    <source>
        <dbReference type="SAM" id="Phobius"/>
    </source>
</evidence>
<feature type="transmembrane region" description="Helical" evidence="5">
    <location>
        <begin position="149"/>
        <end position="174"/>
    </location>
</feature>
<organism evidence="7 8">
    <name type="scientific">Streptococcus caledonicus</name>
    <dbReference type="NCBI Taxonomy" id="2614158"/>
    <lineage>
        <taxon>Bacteria</taxon>
        <taxon>Bacillati</taxon>
        <taxon>Bacillota</taxon>
        <taxon>Bacilli</taxon>
        <taxon>Lactobacillales</taxon>
        <taxon>Streptococcaceae</taxon>
        <taxon>Streptococcus</taxon>
    </lineage>
</organism>
<proteinExistence type="predicted"/>
<comment type="subcellular location">
    <subcellularLocation>
        <location evidence="1">Membrane</location>
        <topology evidence="1">Multi-pass membrane protein</topology>
    </subcellularLocation>
</comment>
<evidence type="ECO:0000256" key="1">
    <source>
        <dbReference type="ARBA" id="ARBA00004141"/>
    </source>
</evidence>
<dbReference type="PANTHER" id="PTHR31102">
    <property type="match status" value="1"/>
</dbReference>
<keyword evidence="8" id="KW-1185">Reference proteome</keyword>
<dbReference type="InterPro" id="IPR038770">
    <property type="entry name" value="Na+/solute_symporter_sf"/>
</dbReference>
<keyword evidence="4 5" id="KW-0472">Membrane</keyword>
<evidence type="ECO:0000313" key="7">
    <source>
        <dbReference type="EMBL" id="MFC5631982.1"/>
    </source>
</evidence>
<feature type="transmembrane region" description="Helical" evidence="5">
    <location>
        <begin position="242"/>
        <end position="259"/>
    </location>
</feature>
<dbReference type="PANTHER" id="PTHR31102:SF1">
    <property type="entry name" value="CATION_H+ EXCHANGER DOMAIN-CONTAINING PROTEIN"/>
    <property type="match status" value="1"/>
</dbReference>
<evidence type="ECO:0000256" key="4">
    <source>
        <dbReference type="ARBA" id="ARBA00023136"/>
    </source>
</evidence>
<keyword evidence="3 5" id="KW-1133">Transmembrane helix</keyword>